<dbReference type="GO" id="GO:0005634">
    <property type="term" value="C:nucleus"/>
    <property type="evidence" value="ECO:0007669"/>
    <property type="project" value="UniProtKB-SubCell"/>
</dbReference>
<gene>
    <name evidence="7" type="ORF">DERYTH_LOCUS11732</name>
</gene>
<evidence type="ECO:0000256" key="1">
    <source>
        <dbReference type="ARBA" id="ARBA00004123"/>
    </source>
</evidence>
<accession>A0A9N9EII2</accession>
<dbReference type="PROSITE" id="PS00463">
    <property type="entry name" value="ZN2_CY6_FUNGAL_1"/>
    <property type="match status" value="1"/>
</dbReference>
<evidence type="ECO:0000259" key="6">
    <source>
        <dbReference type="PROSITE" id="PS50048"/>
    </source>
</evidence>
<evidence type="ECO:0000256" key="3">
    <source>
        <dbReference type="ARBA" id="ARBA00023125"/>
    </source>
</evidence>
<dbReference type="GO" id="GO:0043565">
    <property type="term" value="F:sequence-specific DNA binding"/>
    <property type="evidence" value="ECO:0007669"/>
    <property type="project" value="TreeGrafter"/>
</dbReference>
<dbReference type="Proteomes" id="UP000789405">
    <property type="component" value="Unassembled WGS sequence"/>
</dbReference>
<comment type="caution">
    <text evidence="7">The sequence shown here is derived from an EMBL/GenBank/DDBJ whole genome shotgun (WGS) entry which is preliminary data.</text>
</comment>
<keyword evidence="2" id="KW-0805">Transcription regulation</keyword>
<evidence type="ECO:0000313" key="8">
    <source>
        <dbReference type="Proteomes" id="UP000789405"/>
    </source>
</evidence>
<dbReference type="Gene3D" id="4.10.240.10">
    <property type="entry name" value="Zn(2)-C6 fungal-type DNA-binding domain"/>
    <property type="match status" value="1"/>
</dbReference>
<dbReference type="InterPro" id="IPR051711">
    <property type="entry name" value="Stress_Response_Reg"/>
</dbReference>
<dbReference type="InterPro" id="IPR036864">
    <property type="entry name" value="Zn2-C6_fun-type_DNA-bd_sf"/>
</dbReference>
<dbReference type="EMBL" id="CAJVPY010007388">
    <property type="protein sequence ID" value="CAG8679783.1"/>
    <property type="molecule type" value="Genomic_DNA"/>
</dbReference>
<protein>
    <submittedName>
        <fullName evidence="7">12837_t:CDS:1</fullName>
    </submittedName>
</protein>
<dbReference type="OrthoDB" id="39175at2759"/>
<dbReference type="AlphaFoldDB" id="A0A9N9EII2"/>
<proteinExistence type="predicted"/>
<name>A0A9N9EII2_9GLOM</name>
<keyword evidence="4" id="KW-0804">Transcription</keyword>
<keyword evidence="3" id="KW-0238">DNA-binding</keyword>
<sequence>MPKEKKEEKQERKQKRKENKRKNILNACSCCRIKKIKCTGGAQCACCTRNGLMCHYPPAKKRGPKNRQKNILHNDINRVQKDDTINDLIERVSNVENMLDDLNKVSGELNDKSLSSREASAQSFDKLSQSVAAIMCDPSNLLLTLPDTVNNSYVNLQYGNPTNPIDKLAEDYFLSDQYFSQDVSSSTSNIHPNYQDDLILASQQSYVLQDMLPTFLEDNASFTNAYSTEISEESTFTDAFSSDKHPL</sequence>
<evidence type="ECO:0000256" key="4">
    <source>
        <dbReference type="ARBA" id="ARBA00023163"/>
    </source>
</evidence>
<dbReference type="CDD" id="cd00067">
    <property type="entry name" value="GAL4"/>
    <property type="match status" value="1"/>
</dbReference>
<keyword evidence="5" id="KW-0539">Nucleus</keyword>
<dbReference type="SMART" id="SM00066">
    <property type="entry name" value="GAL4"/>
    <property type="match status" value="1"/>
</dbReference>
<organism evidence="7 8">
    <name type="scientific">Dentiscutata erythropus</name>
    <dbReference type="NCBI Taxonomy" id="1348616"/>
    <lineage>
        <taxon>Eukaryota</taxon>
        <taxon>Fungi</taxon>
        <taxon>Fungi incertae sedis</taxon>
        <taxon>Mucoromycota</taxon>
        <taxon>Glomeromycotina</taxon>
        <taxon>Glomeromycetes</taxon>
        <taxon>Diversisporales</taxon>
        <taxon>Gigasporaceae</taxon>
        <taxon>Dentiscutata</taxon>
    </lineage>
</organism>
<dbReference type="GO" id="GO:0008270">
    <property type="term" value="F:zinc ion binding"/>
    <property type="evidence" value="ECO:0007669"/>
    <property type="project" value="InterPro"/>
</dbReference>
<comment type="subcellular location">
    <subcellularLocation>
        <location evidence="1">Nucleus</location>
    </subcellularLocation>
</comment>
<evidence type="ECO:0000313" key="7">
    <source>
        <dbReference type="EMBL" id="CAG8679783.1"/>
    </source>
</evidence>
<dbReference type="InterPro" id="IPR001138">
    <property type="entry name" value="Zn2Cys6_DnaBD"/>
</dbReference>
<dbReference type="PROSITE" id="PS50048">
    <property type="entry name" value="ZN2_CY6_FUNGAL_2"/>
    <property type="match status" value="1"/>
</dbReference>
<reference evidence="7" key="1">
    <citation type="submission" date="2021-06" db="EMBL/GenBank/DDBJ databases">
        <authorList>
            <person name="Kallberg Y."/>
            <person name="Tangrot J."/>
            <person name="Rosling A."/>
        </authorList>
    </citation>
    <scope>NUCLEOTIDE SEQUENCE</scope>
    <source>
        <strain evidence="7">MA453B</strain>
    </source>
</reference>
<dbReference type="PANTHER" id="PTHR47540:SF4">
    <property type="entry name" value="TRANSCRIPTION FACTOR RGLT"/>
    <property type="match status" value="1"/>
</dbReference>
<feature type="domain" description="Zn(2)-C6 fungal-type" evidence="6">
    <location>
        <begin position="27"/>
        <end position="56"/>
    </location>
</feature>
<keyword evidence="8" id="KW-1185">Reference proteome</keyword>
<dbReference type="PANTHER" id="PTHR47540">
    <property type="entry name" value="THIAMINE REPRESSIBLE GENES REGULATORY PROTEIN THI5"/>
    <property type="match status" value="1"/>
</dbReference>
<evidence type="ECO:0000256" key="5">
    <source>
        <dbReference type="ARBA" id="ARBA00023242"/>
    </source>
</evidence>
<dbReference type="GO" id="GO:0000981">
    <property type="term" value="F:DNA-binding transcription factor activity, RNA polymerase II-specific"/>
    <property type="evidence" value="ECO:0007669"/>
    <property type="project" value="InterPro"/>
</dbReference>
<dbReference type="SUPFAM" id="SSF57701">
    <property type="entry name" value="Zn2/Cys6 DNA-binding domain"/>
    <property type="match status" value="1"/>
</dbReference>
<evidence type="ECO:0000256" key="2">
    <source>
        <dbReference type="ARBA" id="ARBA00023015"/>
    </source>
</evidence>
<dbReference type="GO" id="GO:0045944">
    <property type="term" value="P:positive regulation of transcription by RNA polymerase II"/>
    <property type="evidence" value="ECO:0007669"/>
    <property type="project" value="TreeGrafter"/>
</dbReference>